<protein>
    <submittedName>
        <fullName evidence="1">Uncharacterized protein</fullName>
    </submittedName>
</protein>
<dbReference type="EMBL" id="JAIZAY010000001">
    <property type="protein sequence ID" value="KAJ8050164.1"/>
    <property type="molecule type" value="Genomic_DNA"/>
</dbReference>
<gene>
    <name evidence="1" type="ORF">HOLleu_03260</name>
</gene>
<organism evidence="1 2">
    <name type="scientific">Holothuria leucospilota</name>
    <name type="common">Black long sea cucumber</name>
    <name type="synonym">Mertensiothuria leucospilota</name>
    <dbReference type="NCBI Taxonomy" id="206669"/>
    <lineage>
        <taxon>Eukaryota</taxon>
        <taxon>Metazoa</taxon>
        <taxon>Echinodermata</taxon>
        <taxon>Eleutherozoa</taxon>
        <taxon>Echinozoa</taxon>
        <taxon>Holothuroidea</taxon>
        <taxon>Aspidochirotacea</taxon>
        <taxon>Aspidochirotida</taxon>
        <taxon>Holothuriidae</taxon>
        <taxon>Holothuria</taxon>
    </lineage>
</organism>
<comment type="caution">
    <text evidence="1">The sequence shown here is derived from an EMBL/GenBank/DDBJ whole genome shotgun (WGS) entry which is preliminary data.</text>
</comment>
<dbReference type="Proteomes" id="UP001152320">
    <property type="component" value="Chromosome 1"/>
</dbReference>
<dbReference type="AlphaFoldDB" id="A0A9Q1CTF3"/>
<evidence type="ECO:0000313" key="1">
    <source>
        <dbReference type="EMBL" id="KAJ8050164.1"/>
    </source>
</evidence>
<dbReference type="OrthoDB" id="7692288at2759"/>
<evidence type="ECO:0000313" key="2">
    <source>
        <dbReference type="Proteomes" id="UP001152320"/>
    </source>
</evidence>
<accession>A0A9Q1CTF3</accession>
<keyword evidence="2" id="KW-1185">Reference proteome</keyword>
<sequence length="65" mass="7416">MDPRLQHPFTCVIAGPTQCGKTVFLYNLLTNLTDLIKDPPKSFYGFMGNTNRAFNVRRNGHEETK</sequence>
<proteinExistence type="predicted"/>
<name>A0A9Q1CTF3_HOLLE</name>
<reference evidence="1" key="1">
    <citation type="submission" date="2021-10" db="EMBL/GenBank/DDBJ databases">
        <title>Tropical sea cucumber genome reveals ecological adaptation and Cuvierian tubules defense mechanism.</title>
        <authorList>
            <person name="Chen T."/>
        </authorList>
    </citation>
    <scope>NUCLEOTIDE SEQUENCE</scope>
    <source>
        <strain evidence="1">Nanhai2018</strain>
        <tissue evidence="1">Muscle</tissue>
    </source>
</reference>